<evidence type="ECO:0000313" key="2">
    <source>
        <dbReference type="EMBL" id="ANS56337.1"/>
    </source>
</evidence>
<dbReference type="InterPro" id="IPR036610">
    <property type="entry name" value="PEBP-like_sf"/>
</dbReference>
<dbReference type="InterPro" id="IPR035810">
    <property type="entry name" value="PEBP_euk"/>
</dbReference>
<sequence length="189" mass="20856">MAVRSVDPLVVGKVIGDVLEMFAPSAELSVHYGSKQVTNGCEIKPSLTVERPAVRISDRSRVNNNYHFNSSAYGNNTELYTLVMTDPDAPSPSEPAMREWLHWIVTDIPANTDVSQGREIVPYTGPKPPIGIHRYVIAVFRQQGPMVLMVAPPVRQNFCTRAFAAQHGLGLPVAAVYFNAQKEPANKKR</sequence>
<reference evidence="2" key="1">
    <citation type="journal article" date="2016" name="New Phytol.">
        <title>Revisiting the phosphatidylethanolamine-binding protein (PEBP) gene family reveals cryptic FLOWERING LOCUS T gene homologs in gymnosperms and sheds new light on functional evolution.</title>
        <authorList>
            <person name="Liu Y.Y."/>
            <person name="Yang K.Z."/>
            <person name="Wei X.X."/>
            <person name="Wang X.Q."/>
        </authorList>
    </citation>
    <scope>NUCLEOTIDE SEQUENCE</scope>
    <source>
        <strain evidence="2">1</strain>
    </source>
</reference>
<dbReference type="InterPro" id="IPR008914">
    <property type="entry name" value="PEBP"/>
</dbReference>
<dbReference type="Gene3D" id="3.90.280.10">
    <property type="entry name" value="PEBP-like"/>
    <property type="match status" value="1"/>
</dbReference>
<proteinExistence type="evidence at transcript level"/>
<evidence type="ECO:0000256" key="1">
    <source>
        <dbReference type="ARBA" id="ARBA00007091"/>
    </source>
</evidence>
<reference evidence="2" key="2">
    <citation type="submission" date="2016-05" db="EMBL/GenBank/DDBJ databases">
        <authorList>
            <person name="Lavstsen T."/>
            <person name="Jespersen J.S."/>
        </authorList>
    </citation>
    <scope>NUCLEOTIDE SEQUENCE</scope>
    <source>
        <strain evidence="2">1</strain>
    </source>
</reference>
<organism evidence="2">
    <name type="scientific">Ephedra przewalskii</name>
    <dbReference type="NCBI Taxonomy" id="257425"/>
    <lineage>
        <taxon>Eukaryota</taxon>
        <taxon>Viridiplantae</taxon>
        <taxon>Streptophyta</taxon>
        <taxon>Embryophyta</taxon>
        <taxon>Tracheophyta</taxon>
        <taxon>Spermatophyta</taxon>
        <taxon>Gnetopsida</taxon>
        <taxon>Gnetidae</taxon>
        <taxon>Ephedrales</taxon>
        <taxon>Ephedraceae</taxon>
        <taxon>Ephedra</taxon>
    </lineage>
</organism>
<dbReference type="PANTHER" id="PTHR11362">
    <property type="entry name" value="PHOSPHATIDYLETHANOLAMINE-BINDING PROTEIN"/>
    <property type="match status" value="1"/>
</dbReference>
<dbReference type="CDD" id="cd00866">
    <property type="entry name" value="PEBP_euk"/>
    <property type="match status" value="1"/>
</dbReference>
<dbReference type="EMBL" id="KX270271">
    <property type="protein sequence ID" value="ANS56337.1"/>
    <property type="molecule type" value="mRNA"/>
</dbReference>
<dbReference type="InterPro" id="IPR001858">
    <property type="entry name" value="Phosphatidylethanolamine-bd_CS"/>
</dbReference>
<dbReference type="Pfam" id="PF01161">
    <property type="entry name" value="PBP"/>
    <property type="match status" value="1"/>
</dbReference>
<dbReference type="PANTHER" id="PTHR11362:SF82">
    <property type="entry name" value="PHOSPHATIDYLETHANOLAMINE-BINDING PROTEIN 4"/>
    <property type="match status" value="1"/>
</dbReference>
<name>A0A1B1LTG4_9SPER</name>
<accession>A0A1B1LTG4</accession>
<protein>
    <submittedName>
        <fullName evidence="2">MFT-like protein</fullName>
    </submittedName>
</protein>
<dbReference type="AlphaFoldDB" id="A0A1B1LTG4"/>
<dbReference type="PROSITE" id="PS01220">
    <property type="entry name" value="PBP"/>
    <property type="match status" value="1"/>
</dbReference>
<dbReference type="SUPFAM" id="SSF49777">
    <property type="entry name" value="PEBP-like"/>
    <property type="match status" value="1"/>
</dbReference>
<comment type="similarity">
    <text evidence="1">Belongs to the phosphatidylethanolamine-binding protein family.</text>
</comment>